<feature type="transmembrane region" description="Helical" evidence="1">
    <location>
        <begin position="63"/>
        <end position="81"/>
    </location>
</feature>
<keyword evidence="1" id="KW-0472">Membrane</keyword>
<organism evidence="2">
    <name type="scientific">marine sediment metagenome</name>
    <dbReference type="NCBI Taxonomy" id="412755"/>
    <lineage>
        <taxon>unclassified sequences</taxon>
        <taxon>metagenomes</taxon>
        <taxon>ecological metagenomes</taxon>
    </lineage>
</organism>
<protein>
    <submittedName>
        <fullName evidence="2">Uncharacterized protein</fullName>
    </submittedName>
</protein>
<evidence type="ECO:0000313" key="2">
    <source>
        <dbReference type="EMBL" id="GAG54522.1"/>
    </source>
</evidence>
<feature type="transmembrane region" description="Helical" evidence="1">
    <location>
        <begin position="20"/>
        <end position="43"/>
    </location>
</feature>
<proteinExistence type="predicted"/>
<feature type="transmembrane region" description="Helical" evidence="1">
    <location>
        <begin position="180"/>
        <end position="202"/>
    </location>
</feature>
<reference evidence="2" key="1">
    <citation type="journal article" date="2014" name="Front. Microbiol.">
        <title>High frequency of phylogenetically diverse reductive dehalogenase-homologous genes in deep subseafloor sedimentary metagenomes.</title>
        <authorList>
            <person name="Kawai M."/>
            <person name="Futagami T."/>
            <person name="Toyoda A."/>
            <person name="Takaki Y."/>
            <person name="Nishi S."/>
            <person name="Hori S."/>
            <person name="Arai W."/>
            <person name="Tsubouchi T."/>
            <person name="Morono Y."/>
            <person name="Uchiyama I."/>
            <person name="Ito T."/>
            <person name="Fujiyama A."/>
            <person name="Inagaki F."/>
            <person name="Takami H."/>
        </authorList>
    </citation>
    <scope>NUCLEOTIDE SEQUENCE</scope>
    <source>
        <strain evidence="2">Expedition CK06-06</strain>
    </source>
</reference>
<keyword evidence="1" id="KW-0812">Transmembrane</keyword>
<dbReference type="AlphaFoldDB" id="X0Z829"/>
<keyword evidence="1" id="KW-1133">Transmembrane helix</keyword>
<accession>X0Z829</accession>
<feature type="transmembrane region" description="Helical" evidence="1">
    <location>
        <begin position="149"/>
        <end position="168"/>
    </location>
</feature>
<comment type="caution">
    <text evidence="2">The sequence shown here is derived from an EMBL/GenBank/DDBJ whole genome shotgun (WGS) entry which is preliminary data.</text>
</comment>
<name>X0Z829_9ZZZZ</name>
<evidence type="ECO:0000256" key="1">
    <source>
        <dbReference type="SAM" id="Phobius"/>
    </source>
</evidence>
<feature type="transmembrane region" description="Helical" evidence="1">
    <location>
        <begin position="116"/>
        <end position="137"/>
    </location>
</feature>
<gene>
    <name evidence="2" type="ORF">S01H4_16342</name>
</gene>
<feature type="transmembrane region" description="Helical" evidence="1">
    <location>
        <begin position="88"/>
        <end position="110"/>
    </location>
</feature>
<dbReference type="EMBL" id="BART01007165">
    <property type="protein sequence ID" value="GAG54522.1"/>
    <property type="molecule type" value="Genomic_DNA"/>
</dbReference>
<sequence>MPSMQNVMVTRPRLLWGERLNLITLLVFQVLAVVVFVSVPFLANRWLLDYSDFSVFERRVYFYLPYILGLIFLICSMWVFAQRRNDGIGQIFSLFATTTAIGLFCLFDAYTSQRLTALWVLSVAMAGGALINLALVFPEQVRVNSQYPLIRYLGYLPAGVLILLALFFQATSSYVRSFATIWFLEAIFITLALVFFIGSTLARRLDSPSPM</sequence>
<feature type="non-terminal residue" evidence="2">
    <location>
        <position position="211"/>
    </location>
</feature>